<proteinExistence type="predicted"/>
<dbReference type="EMBL" id="CP001287">
    <property type="protein sequence ID" value="ACK67130.1"/>
    <property type="molecule type" value="Genomic_DNA"/>
</dbReference>
<dbReference type="STRING" id="41431.PCC8801_3150"/>
<dbReference type="AlphaFoldDB" id="B7JXE2"/>
<sequence length="114" mass="12632">MDYKTKSKNHQDLELIESIKDLLETATQAAGQPIGVEAVTALINQMYQTKPVTIGDILDEVRNVGVPLTPGLVKKIQETHPEIVQDAVAIYQKSYGNQSVRNPSGLFWTILNNQ</sequence>
<dbReference type="KEGG" id="cyp:PCC8801_3150"/>
<evidence type="ECO:0000313" key="1">
    <source>
        <dbReference type="EMBL" id="ACK67130.1"/>
    </source>
</evidence>
<dbReference type="HOGENOM" id="CLU_2116964_0_0_3"/>
<keyword evidence="2" id="KW-1185">Reference proteome</keyword>
<organism evidence="1 2">
    <name type="scientific">Rippkaea orientalis (strain PCC 8801 / RF-1)</name>
    <name type="common">Cyanothece sp. (strain PCC 8801)</name>
    <dbReference type="NCBI Taxonomy" id="41431"/>
    <lineage>
        <taxon>Bacteria</taxon>
        <taxon>Bacillati</taxon>
        <taxon>Cyanobacteriota</taxon>
        <taxon>Cyanophyceae</taxon>
        <taxon>Oscillatoriophycideae</taxon>
        <taxon>Chroococcales</taxon>
        <taxon>Aphanothecaceae</taxon>
        <taxon>Rippkaea</taxon>
        <taxon>Rippkaea orientalis</taxon>
    </lineage>
</organism>
<dbReference type="RefSeq" id="WP_012596391.1">
    <property type="nucleotide sequence ID" value="NC_011726.1"/>
</dbReference>
<evidence type="ECO:0000313" key="2">
    <source>
        <dbReference type="Proteomes" id="UP000008204"/>
    </source>
</evidence>
<dbReference type="Proteomes" id="UP000008204">
    <property type="component" value="Chromosome"/>
</dbReference>
<gene>
    <name evidence="1" type="ordered locus">PCC8801_3150</name>
</gene>
<protein>
    <submittedName>
        <fullName evidence="1">Uncharacterized protein</fullName>
    </submittedName>
</protein>
<reference evidence="2" key="1">
    <citation type="journal article" date="2011" name="MBio">
        <title>Novel metabolic attributes of the genus Cyanothece, comprising a group of unicellular nitrogen-fixing Cyanobacteria.</title>
        <authorList>
            <person name="Bandyopadhyay A."/>
            <person name="Elvitigala T."/>
            <person name="Welsh E."/>
            <person name="Stockel J."/>
            <person name="Liberton M."/>
            <person name="Min H."/>
            <person name="Sherman L.A."/>
            <person name="Pakrasi H.B."/>
        </authorList>
    </citation>
    <scope>NUCLEOTIDE SEQUENCE [LARGE SCALE GENOMIC DNA]</scope>
    <source>
        <strain evidence="2">PCC 8801</strain>
    </source>
</reference>
<name>B7JXE2_RIPO1</name>
<accession>B7JXE2</accession>